<dbReference type="Gene3D" id="2.60.120.1440">
    <property type="match status" value="1"/>
</dbReference>
<dbReference type="PANTHER" id="PTHR38731">
    <property type="entry name" value="LIPL45-RELATED LIPOPROTEIN-RELATED"/>
    <property type="match status" value="1"/>
</dbReference>
<feature type="compositionally biased region" description="Gly residues" evidence="1">
    <location>
        <begin position="253"/>
        <end position="294"/>
    </location>
</feature>
<evidence type="ECO:0000313" key="4">
    <source>
        <dbReference type="Proteomes" id="UP000220927"/>
    </source>
</evidence>
<sequence>MLAVFRIIVVAWILMPAAALAAADDWRVVKATDQVTYSIDETHWMSLRAGDVVPNRASVSTGPHGRVQLSRGVENITFHPNTRASITTTGVLSRKTEVLQQIGALDLEIEKRSQPHTTVQTPYLAAVVKGTIFHVTVGKTKASVSVDRGLVQVTSFDRGQQSNVGPRQSVTVDNKTGMTVGGQRSRPQITSVEPTVAKVPALGTTKLAGETKASGAKSTSSAAGKGSSSSASNAGNNADSKGNSSSGSSGNSGSNGNGKSGGNGNGNSSGSGNGRNGSGGGNGNSSGNDNSGGHGKGKDK</sequence>
<dbReference type="KEGG" id="rad:CO657_35500"/>
<feature type="signal peptide" evidence="2">
    <location>
        <begin position="1"/>
        <end position="21"/>
    </location>
</feature>
<gene>
    <name evidence="3" type="ORF">CO657_35500</name>
</gene>
<protein>
    <recommendedName>
        <fullName evidence="5">FecR protein domain-containing protein</fullName>
    </recommendedName>
</protein>
<feature type="compositionally biased region" description="Low complexity" evidence="1">
    <location>
        <begin position="212"/>
        <end position="252"/>
    </location>
</feature>
<dbReference type="AlphaFoldDB" id="A0AAE5WVQ4"/>
<reference evidence="3 4" key="1">
    <citation type="submission" date="2019-01" db="EMBL/GenBank/DDBJ databases">
        <title>Genomic insights into the origins and evolution of symbiotic genes in the Phaseolus vulgaris microsymbionts.</title>
        <authorList>
            <person name="Tong W."/>
        </authorList>
    </citation>
    <scope>NUCLEOTIDE SEQUENCE [LARGE SCALE GENOMIC DNA]</scope>
    <source>
        <strain evidence="3 4">FH23</strain>
        <plasmid evidence="4">prapfh23d</plasmid>
    </source>
</reference>
<feature type="chain" id="PRO_5042103355" description="FecR protein domain-containing protein" evidence="2">
    <location>
        <begin position="22"/>
        <end position="300"/>
    </location>
</feature>
<evidence type="ECO:0008006" key="5">
    <source>
        <dbReference type="Google" id="ProtNLM"/>
    </source>
</evidence>
<dbReference type="Proteomes" id="UP000220927">
    <property type="component" value="Plasmid pRapFH23d"/>
</dbReference>
<dbReference type="RefSeq" id="WP_054184962.1">
    <property type="nucleotide sequence ID" value="NZ_CP035002.1"/>
</dbReference>
<organism evidence="3 4">
    <name type="scientific">Rhizobium acidisoli</name>
    <dbReference type="NCBI Taxonomy" id="1538158"/>
    <lineage>
        <taxon>Bacteria</taxon>
        <taxon>Pseudomonadati</taxon>
        <taxon>Pseudomonadota</taxon>
        <taxon>Alphaproteobacteria</taxon>
        <taxon>Hyphomicrobiales</taxon>
        <taxon>Rhizobiaceae</taxon>
        <taxon>Rhizobium/Agrobacterium group</taxon>
        <taxon>Rhizobium</taxon>
    </lineage>
</organism>
<feature type="region of interest" description="Disordered" evidence="1">
    <location>
        <begin position="157"/>
        <end position="300"/>
    </location>
</feature>
<proteinExistence type="predicted"/>
<evidence type="ECO:0000256" key="1">
    <source>
        <dbReference type="SAM" id="MobiDB-lite"/>
    </source>
</evidence>
<keyword evidence="2" id="KW-0732">Signal</keyword>
<keyword evidence="4" id="KW-1185">Reference proteome</keyword>
<evidence type="ECO:0000256" key="2">
    <source>
        <dbReference type="SAM" id="SignalP"/>
    </source>
</evidence>
<dbReference type="EMBL" id="CP035002">
    <property type="protein sequence ID" value="QAS83272.1"/>
    <property type="molecule type" value="Genomic_DNA"/>
</dbReference>
<dbReference type="PANTHER" id="PTHR38731:SF3">
    <property type="entry name" value="BLL6125 PROTEIN"/>
    <property type="match status" value="1"/>
</dbReference>
<feature type="compositionally biased region" description="Polar residues" evidence="1">
    <location>
        <begin position="157"/>
        <end position="177"/>
    </location>
</feature>
<accession>A0AAE5WVQ4</accession>
<geneLocation type="plasmid" evidence="4">
    <name>prapfh23d</name>
</geneLocation>
<name>A0AAE5WVQ4_9HYPH</name>
<evidence type="ECO:0000313" key="3">
    <source>
        <dbReference type="EMBL" id="QAS83272.1"/>
    </source>
</evidence>
<keyword evidence="3" id="KW-0614">Plasmid</keyword>